<dbReference type="PANTHER" id="PTHR38342">
    <property type="entry name" value="SLR5037 PROTEIN"/>
    <property type="match status" value="1"/>
</dbReference>
<evidence type="ECO:0000259" key="2">
    <source>
        <dbReference type="Pfam" id="PF03625"/>
    </source>
</evidence>
<dbReference type="InterPro" id="IPR035923">
    <property type="entry name" value="TT1751-like_sf"/>
</dbReference>
<gene>
    <name evidence="3" type="ORF">SAMN05660197_0614</name>
</gene>
<reference evidence="4" key="1">
    <citation type="submission" date="2017-04" db="EMBL/GenBank/DDBJ databases">
        <authorList>
            <person name="Varghese N."/>
            <person name="Submissions S."/>
        </authorList>
    </citation>
    <scope>NUCLEOTIDE SEQUENCE [LARGE SCALE GENOMIC DNA]</scope>
    <source>
        <strain evidence="4">DSM 16512</strain>
    </source>
</reference>
<dbReference type="Proteomes" id="UP000192602">
    <property type="component" value="Unassembled WGS sequence"/>
</dbReference>
<dbReference type="CDD" id="cd14797">
    <property type="entry name" value="DUF302"/>
    <property type="match status" value="1"/>
</dbReference>
<evidence type="ECO:0000256" key="1">
    <source>
        <dbReference type="SAM" id="SignalP"/>
    </source>
</evidence>
<keyword evidence="1" id="KW-0732">Signal</keyword>
<name>A0A1W1WS42_9BACT</name>
<evidence type="ECO:0000313" key="4">
    <source>
        <dbReference type="Proteomes" id="UP000192602"/>
    </source>
</evidence>
<dbReference type="RefSeq" id="WP_159445302.1">
    <property type="nucleotide sequence ID" value="NZ_AP026671.1"/>
</dbReference>
<accession>A0A1W1WS42</accession>
<dbReference type="EMBL" id="FWWZ01000001">
    <property type="protein sequence ID" value="SMC08840.1"/>
    <property type="molecule type" value="Genomic_DNA"/>
</dbReference>
<protein>
    <submittedName>
        <fullName evidence="3">Uncharacterized conserved protein, DUF302 family</fullName>
    </submittedName>
</protein>
<dbReference type="Gene3D" id="3.30.310.70">
    <property type="entry name" value="TT1751-like domain"/>
    <property type="match status" value="1"/>
</dbReference>
<dbReference type="PANTHER" id="PTHR38342:SF2">
    <property type="entry name" value="INNER MEMBRANE OR EXPORTED"/>
    <property type="match status" value="1"/>
</dbReference>
<evidence type="ECO:0000313" key="3">
    <source>
        <dbReference type="EMBL" id="SMC08840.1"/>
    </source>
</evidence>
<dbReference type="AlphaFoldDB" id="A0A1W1WS42"/>
<feature type="signal peptide" evidence="1">
    <location>
        <begin position="1"/>
        <end position="21"/>
    </location>
</feature>
<dbReference type="Pfam" id="PF03625">
    <property type="entry name" value="DUF302"/>
    <property type="match status" value="1"/>
</dbReference>
<feature type="domain" description="DUF302" evidence="2">
    <location>
        <begin position="51"/>
        <end position="112"/>
    </location>
</feature>
<proteinExistence type="predicted"/>
<organism evidence="3 4">
    <name type="scientific">Nitratiruptor tergarcus DSM 16512</name>
    <dbReference type="NCBI Taxonomy" id="1069081"/>
    <lineage>
        <taxon>Bacteria</taxon>
        <taxon>Pseudomonadati</taxon>
        <taxon>Campylobacterota</taxon>
        <taxon>Epsilonproteobacteria</taxon>
        <taxon>Nautiliales</taxon>
        <taxon>Nitratiruptoraceae</taxon>
        <taxon>Nitratiruptor</taxon>
    </lineage>
</organism>
<dbReference type="OrthoDB" id="9799367at2"/>
<dbReference type="InterPro" id="IPR005180">
    <property type="entry name" value="DUF302"/>
</dbReference>
<dbReference type="SUPFAM" id="SSF103247">
    <property type="entry name" value="TT1751-like"/>
    <property type="match status" value="1"/>
</dbReference>
<keyword evidence="4" id="KW-1185">Reference proteome</keyword>
<sequence length="142" mass="16780">MRLFFLTIFFLSSLLATPHLVAYKSKKSFSQTYQKLLKEIKKHKLKIFAIIDHGKNIQKFGKRRNHAKVIIFGSPITEAKLLGYDMRAGLDLPLRILIFEKKGETFLLYRRPIELLQYYHLPKRILQSSDKFLRNLVKKVCK</sequence>
<feature type="chain" id="PRO_5010746366" evidence="1">
    <location>
        <begin position="22"/>
        <end position="142"/>
    </location>
</feature>
<dbReference type="STRING" id="1069081.SAMN05660197_0614"/>